<comment type="similarity">
    <text evidence="1">Belongs to the short-chain dehydrogenases/reductases (SDR) family.</text>
</comment>
<dbReference type="PRINTS" id="PR00080">
    <property type="entry name" value="SDRFAMILY"/>
</dbReference>
<protein>
    <submittedName>
        <fullName evidence="6">Short-chain dehydrogenase</fullName>
    </submittedName>
</protein>
<dbReference type="InterPro" id="IPR002347">
    <property type="entry name" value="SDR_fam"/>
</dbReference>
<name>A0ABQ6A818_9PROT</name>
<comment type="caution">
    <text evidence="6">The sequence shown here is derived from an EMBL/GenBank/DDBJ whole genome shotgun (WGS) entry which is preliminary data.</text>
</comment>
<evidence type="ECO:0000256" key="2">
    <source>
        <dbReference type="ARBA" id="ARBA00023002"/>
    </source>
</evidence>
<dbReference type="PANTHER" id="PTHR43180:SF28">
    <property type="entry name" value="NAD(P)-BINDING ROSSMANN-FOLD SUPERFAMILY PROTEIN"/>
    <property type="match status" value="1"/>
</dbReference>
<keyword evidence="7" id="KW-1185">Reference proteome</keyword>
<evidence type="ECO:0000256" key="3">
    <source>
        <dbReference type="ARBA" id="ARBA00023027"/>
    </source>
</evidence>
<dbReference type="PROSITE" id="PS00061">
    <property type="entry name" value="ADH_SHORT"/>
    <property type="match status" value="1"/>
</dbReference>
<sequence>MARLSGKVAFLAGSTSGIGKATAEIFAAEGARVVVSGRRAAEGEAVAQTILDAGGQAIFMRMDVSEPEQVERAVARTVEHFGRLDILFSNAGGSSGADGPLTTGALDEFWNKMRVDLFGTFLCSRFAIPQIIKSGGGSVINMASMVGFGSTRGRDAYSAAKGAVLTLTRSTAREFAAQRVRVNAIAPAAVKTERILKMLETVPDAKSITSAQTLGLIELNEIAYAAVYLGSEEARSITGQILAIHAGLFE</sequence>
<evidence type="ECO:0000256" key="1">
    <source>
        <dbReference type="ARBA" id="ARBA00006484"/>
    </source>
</evidence>
<proteinExistence type="inferred from homology"/>
<dbReference type="PRINTS" id="PR00081">
    <property type="entry name" value="GDHRDH"/>
</dbReference>
<gene>
    <name evidence="6" type="ORF">GCM10010909_16870</name>
</gene>
<evidence type="ECO:0000256" key="5">
    <source>
        <dbReference type="ARBA" id="ARBA00023221"/>
    </source>
</evidence>
<keyword evidence="3" id="KW-0520">NAD</keyword>
<organism evidence="6 7">
    <name type="scientific">Acidocella aquatica</name>
    <dbReference type="NCBI Taxonomy" id="1922313"/>
    <lineage>
        <taxon>Bacteria</taxon>
        <taxon>Pseudomonadati</taxon>
        <taxon>Pseudomonadota</taxon>
        <taxon>Alphaproteobacteria</taxon>
        <taxon>Acetobacterales</taxon>
        <taxon>Acidocellaceae</taxon>
        <taxon>Acidocella</taxon>
    </lineage>
</organism>
<dbReference type="SUPFAM" id="SSF51735">
    <property type="entry name" value="NAD(P)-binding Rossmann-fold domains"/>
    <property type="match status" value="1"/>
</dbReference>
<dbReference type="PANTHER" id="PTHR43180">
    <property type="entry name" value="3-OXOACYL-(ACYL-CARRIER-PROTEIN) REDUCTASE (AFU_ORTHOLOGUE AFUA_6G11210)"/>
    <property type="match status" value="1"/>
</dbReference>
<dbReference type="CDD" id="cd05233">
    <property type="entry name" value="SDR_c"/>
    <property type="match status" value="1"/>
</dbReference>
<evidence type="ECO:0000313" key="7">
    <source>
        <dbReference type="Proteomes" id="UP001156641"/>
    </source>
</evidence>
<dbReference type="EMBL" id="BSOS01000047">
    <property type="protein sequence ID" value="GLR67006.1"/>
    <property type="molecule type" value="Genomic_DNA"/>
</dbReference>
<dbReference type="RefSeq" id="WP_284257714.1">
    <property type="nucleotide sequence ID" value="NZ_BSOS01000047.1"/>
</dbReference>
<dbReference type="Pfam" id="PF13561">
    <property type="entry name" value="adh_short_C2"/>
    <property type="match status" value="1"/>
</dbReference>
<keyword evidence="4" id="KW-0443">Lipid metabolism</keyword>
<accession>A0ABQ6A818</accession>
<evidence type="ECO:0000313" key="6">
    <source>
        <dbReference type="EMBL" id="GLR67006.1"/>
    </source>
</evidence>
<reference evidence="7" key="1">
    <citation type="journal article" date="2019" name="Int. J. Syst. Evol. Microbiol.">
        <title>The Global Catalogue of Microorganisms (GCM) 10K type strain sequencing project: providing services to taxonomists for standard genome sequencing and annotation.</title>
        <authorList>
            <consortium name="The Broad Institute Genomics Platform"/>
            <consortium name="The Broad Institute Genome Sequencing Center for Infectious Disease"/>
            <person name="Wu L."/>
            <person name="Ma J."/>
        </authorList>
    </citation>
    <scope>NUCLEOTIDE SEQUENCE [LARGE SCALE GENOMIC DNA]</scope>
    <source>
        <strain evidence="7">NBRC 112502</strain>
    </source>
</reference>
<keyword evidence="5" id="KW-0753">Steroid metabolism</keyword>
<dbReference type="InterPro" id="IPR036291">
    <property type="entry name" value="NAD(P)-bd_dom_sf"/>
</dbReference>
<dbReference type="Proteomes" id="UP001156641">
    <property type="component" value="Unassembled WGS sequence"/>
</dbReference>
<dbReference type="InterPro" id="IPR020904">
    <property type="entry name" value="Sc_DH/Rdtase_CS"/>
</dbReference>
<keyword evidence="2" id="KW-0560">Oxidoreductase</keyword>
<evidence type="ECO:0000256" key="4">
    <source>
        <dbReference type="ARBA" id="ARBA00023098"/>
    </source>
</evidence>
<dbReference type="Gene3D" id="3.40.50.720">
    <property type="entry name" value="NAD(P)-binding Rossmann-like Domain"/>
    <property type="match status" value="1"/>
</dbReference>